<dbReference type="EMBL" id="JGZB01000013">
    <property type="protein sequence ID" value="KFI66547.1"/>
    <property type="molecule type" value="Genomic_DNA"/>
</dbReference>
<reference evidence="1 2" key="1">
    <citation type="submission" date="2014-03" db="EMBL/GenBank/DDBJ databases">
        <title>Genomics of Bifidobacteria.</title>
        <authorList>
            <person name="Ventura M."/>
            <person name="Milani C."/>
            <person name="Lugli G.A."/>
        </authorList>
    </citation>
    <scope>NUCLEOTIDE SEQUENCE [LARGE SCALE GENOMIC DNA]</scope>
    <source>
        <strain evidence="1 2">LMG 11591</strain>
    </source>
</reference>
<organism evidence="1 2">
    <name type="scientific">Bifidobacterium magnum</name>
    <dbReference type="NCBI Taxonomy" id="1692"/>
    <lineage>
        <taxon>Bacteria</taxon>
        <taxon>Bacillati</taxon>
        <taxon>Actinomycetota</taxon>
        <taxon>Actinomycetes</taxon>
        <taxon>Bifidobacteriales</taxon>
        <taxon>Bifidobacteriaceae</taxon>
        <taxon>Bifidobacterium</taxon>
    </lineage>
</organism>
<name>A0A087B697_9BIFI</name>
<comment type="caution">
    <text evidence="1">The sequence shown here is derived from an EMBL/GenBank/DDBJ whole genome shotgun (WGS) entry which is preliminary data.</text>
</comment>
<accession>A0A087B697</accession>
<dbReference type="eggNOG" id="ENOG5030NU3">
    <property type="taxonomic scope" value="Bacteria"/>
</dbReference>
<dbReference type="STRING" id="1692.BMAGN_1456"/>
<proteinExistence type="predicted"/>
<evidence type="ECO:0000313" key="2">
    <source>
        <dbReference type="Proteomes" id="UP000029052"/>
    </source>
</evidence>
<evidence type="ECO:0000313" key="1">
    <source>
        <dbReference type="EMBL" id="KFI66547.1"/>
    </source>
</evidence>
<dbReference type="Proteomes" id="UP000029052">
    <property type="component" value="Unassembled WGS sequence"/>
</dbReference>
<sequence>MHVHRTGGRAGWYSTPDLKVSLTERGDGDGAHDVPDSAVAYAARTVTLRVFASGRDRDETLEQWRRLLMFTHRQVTLRIRDSRTDTECVGMVSTVSEGEWHEGYLLGDLTVVCARPERVAHTPSVLSLIPHRASAGGGGGLMYGPGYFTECDVTPNDSESYLYLSTVGTLGLRYPLTYSVQKPTAGSNSCLVENHGSSRAYPVFTCYGNMPDGVDIVFPGENLWLRCTQPVYGEPLVLDSRSRTATVGGLDVSRTLVSRGFPTVPPDGMVNCVLRTTGTGYVNVTVRDTYM</sequence>
<gene>
    <name evidence="1" type="ORF">BMAGN_1456</name>
</gene>
<keyword evidence="2" id="KW-1185">Reference proteome</keyword>
<protein>
    <submittedName>
        <fullName evidence="1">Putative phage protein gp15</fullName>
    </submittedName>
</protein>
<dbReference type="AlphaFoldDB" id="A0A087B697"/>